<feature type="transmembrane region" description="Helical" evidence="5">
    <location>
        <begin position="392"/>
        <end position="415"/>
    </location>
</feature>
<dbReference type="RefSeq" id="XP_025834246.1">
    <property type="nucleotide sequence ID" value="XM_025978461.1"/>
</dbReference>
<evidence type="ECO:0000313" key="8">
    <source>
        <dbReference type="RefSeq" id="XP_025834246.1"/>
    </source>
</evidence>
<evidence type="ECO:0000313" key="7">
    <source>
        <dbReference type="Proteomes" id="UP000192223"/>
    </source>
</evidence>
<proteinExistence type="predicted"/>
<keyword evidence="4 5" id="KW-0472">Membrane</keyword>
<protein>
    <submittedName>
        <fullName evidence="8">Facilitated trehalose transporter Tret1</fullName>
    </submittedName>
</protein>
<evidence type="ECO:0000259" key="6">
    <source>
        <dbReference type="PROSITE" id="PS50850"/>
    </source>
</evidence>
<feature type="transmembrane region" description="Helical" evidence="5">
    <location>
        <begin position="520"/>
        <end position="542"/>
    </location>
</feature>
<accession>A0A7F5RE46</accession>
<dbReference type="SUPFAM" id="SSF103473">
    <property type="entry name" value="MFS general substrate transporter"/>
    <property type="match status" value="2"/>
</dbReference>
<feature type="transmembrane region" description="Helical" evidence="5">
    <location>
        <begin position="677"/>
        <end position="697"/>
    </location>
</feature>
<feature type="transmembrane region" description="Helical" evidence="5">
    <location>
        <begin position="47"/>
        <end position="69"/>
    </location>
</feature>
<reference evidence="8" key="1">
    <citation type="submission" date="2025-08" db="UniProtKB">
        <authorList>
            <consortium name="RefSeq"/>
        </authorList>
    </citation>
    <scope>IDENTIFICATION</scope>
    <source>
        <tissue evidence="8">Entire body</tissue>
    </source>
</reference>
<dbReference type="Gene3D" id="1.20.1250.20">
    <property type="entry name" value="MFS general substrate transporter like domains"/>
    <property type="match status" value="2"/>
</dbReference>
<evidence type="ECO:0000256" key="3">
    <source>
        <dbReference type="ARBA" id="ARBA00022989"/>
    </source>
</evidence>
<dbReference type="GO" id="GO:0022857">
    <property type="term" value="F:transmembrane transporter activity"/>
    <property type="evidence" value="ECO:0007669"/>
    <property type="project" value="InterPro"/>
</dbReference>
<evidence type="ECO:0000256" key="4">
    <source>
        <dbReference type="ARBA" id="ARBA00023136"/>
    </source>
</evidence>
<feature type="transmembrane region" description="Helical" evidence="5">
    <location>
        <begin position="200"/>
        <end position="221"/>
    </location>
</feature>
<feature type="transmembrane region" description="Helical" evidence="5">
    <location>
        <begin position="435"/>
        <end position="454"/>
    </location>
</feature>
<feature type="transmembrane region" description="Helical" evidence="5">
    <location>
        <begin position="484"/>
        <end position="508"/>
    </location>
</feature>
<evidence type="ECO:0000256" key="2">
    <source>
        <dbReference type="ARBA" id="ARBA00022692"/>
    </source>
</evidence>
<comment type="subcellular location">
    <subcellularLocation>
        <location evidence="1">Membrane</location>
        <topology evidence="1">Multi-pass membrane protein</topology>
    </subcellularLocation>
</comment>
<dbReference type="KEGG" id="apln:108744176"/>
<feature type="transmembrane region" description="Helical" evidence="5">
    <location>
        <begin position="704"/>
        <end position="724"/>
    </location>
</feature>
<dbReference type="InterPro" id="IPR036259">
    <property type="entry name" value="MFS_trans_sf"/>
</dbReference>
<dbReference type="Pfam" id="PF00083">
    <property type="entry name" value="Sugar_tr"/>
    <property type="match status" value="2"/>
</dbReference>
<keyword evidence="7" id="KW-1185">Reference proteome</keyword>
<dbReference type="GeneID" id="108744176"/>
<gene>
    <name evidence="8" type="primary">LOC108744176</name>
</gene>
<feature type="transmembrane region" description="Helical" evidence="5">
    <location>
        <begin position="362"/>
        <end position="380"/>
    </location>
</feature>
<dbReference type="InterPro" id="IPR005828">
    <property type="entry name" value="MFS_sugar_transport-like"/>
</dbReference>
<dbReference type="GO" id="GO:0016020">
    <property type="term" value="C:membrane"/>
    <property type="evidence" value="ECO:0007669"/>
    <property type="project" value="UniProtKB-SubCell"/>
</dbReference>
<dbReference type="AlphaFoldDB" id="A0A7F5RE46"/>
<feature type="transmembrane region" description="Helical" evidence="5">
    <location>
        <begin position="548"/>
        <end position="574"/>
    </location>
</feature>
<keyword evidence="2 5" id="KW-0812">Transmembrane</keyword>
<dbReference type="OrthoDB" id="6612291at2759"/>
<feature type="transmembrane region" description="Helical" evidence="5">
    <location>
        <begin position="804"/>
        <end position="824"/>
    </location>
</feature>
<dbReference type="PROSITE" id="PS50850">
    <property type="entry name" value="MFS"/>
    <property type="match status" value="1"/>
</dbReference>
<dbReference type="FunFam" id="1.20.1250.20:FF:000249">
    <property type="entry name" value="facilitated trehalose transporter Tret1"/>
    <property type="match status" value="1"/>
</dbReference>
<evidence type="ECO:0000256" key="1">
    <source>
        <dbReference type="ARBA" id="ARBA00004141"/>
    </source>
</evidence>
<feature type="transmembrane region" description="Helical" evidence="5">
    <location>
        <begin position="142"/>
        <end position="164"/>
    </location>
</feature>
<dbReference type="InParanoid" id="A0A7F5RE46"/>
<evidence type="ECO:0000256" key="5">
    <source>
        <dbReference type="SAM" id="Phobius"/>
    </source>
</evidence>
<feature type="transmembrane region" description="Helical" evidence="5">
    <location>
        <begin position="117"/>
        <end position="136"/>
    </location>
</feature>
<feature type="transmembrane region" description="Helical" evidence="5">
    <location>
        <begin position="298"/>
        <end position="323"/>
    </location>
</feature>
<dbReference type="InterPro" id="IPR050549">
    <property type="entry name" value="MFS_Trehalose_Transporter"/>
</dbReference>
<feature type="transmembrane region" description="Helical" evidence="5">
    <location>
        <begin position="736"/>
        <end position="760"/>
    </location>
</feature>
<feature type="domain" description="Major facilitator superfamily (MFS) profile" evidence="6">
    <location>
        <begin position="394"/>
        <end position="828"/>
    </location>
</feature>
<feature type="transmembrane region" description="Helical" evidence="5">
    <location>
        <begin position="461"/>
        <end position="478"/>
    </location>
</feature>
<dbReference type="Proteomes" id="UP000192223">
    <property type="component" value="Unplaced"/>
</dbReference>
<sequence>MKSESKQGYSVSINDDKADEKLAEIMASKMTLADYENKSFKSVLPQCIGTFVASGFNLIVGLGLAYTGILIPAIESPNSDIKVTTTESSLIASITTLVIALTSLTCGPVMDRIGRLNCIKISIIPITVGWVLIALAKSTTMLLIGRVFVGISGALGVNSVPVYISEISRPDLRGSLTSVLTLLSTIGMELVYLLNTLMGWRTIAWTAMVLSFIPILLLFTIHESPVWLMSKGKEKEAKKCLQWLHKYHKQHPEEQDIVEVHFSILKKEQTVMKELEQEKEKSNILSDFLKPTGYKPTIILIGLFIIQQFSGAYVIIFNAVIFFEGVGSSVDPILASNLITGSTVVMSILNVFSLKIFNKKPLMLFSCAGMGACLYISGLFTKWIHEGKDQNVFAGITVCLFNMITGMALSFSGVLIPALESPHSEINVTDNEISWMASVNSFTMMTGSLFIGILEENFGRLTTIKISAIPTIIGWILITKASTIQILLCGRALTGLGSAFSLVTAGVYLGETSWPNVRSVLMVVPCLTSSIGVAIVYLLGFVMHWRTVAWSCTFSTIAAVSLCFLIPETPVWLIGKNKINKCRESLLWFNKYHPECPTLTESHLNVLKHECDSKWEKKSQMKRKTNYFDIFPKPATIKAMLLGLGLIFIQQFSGIYVFTAFAINFFQSTGSDIDPLIATNLVTGIPVFVAMINVITLKYFDKRSLLIASCFGIAICLYTSALFTKWIHEGTTDHKWVPVACLFIYMIMAILGLEPLPWVVATEMFPLGNRGIISGIFMSAACCIMFIAIQSYTSLYRLFGGASMLQLFFGTVSLLGVPYVYLLLPVTKGKTLSEIEAHFK</sequence>
<feature type="transmembrane region" description="Helical" evidence="5">
    <location>
        <begin position="772"/>
        <end position="792"/>
    </location>
</feature>
<dbReference type="PANTHER" id="PTHR48021">
    <property type="match status" value="1"/>
</dbReference>
<organism evidence="7 8">
    <name type="scientific">Agrilus planipennis</name>
    <name type="common">Emerald ash borer</name>
    <name type="synonym">Agrilus marcopoli</name>
    <dbReference type="NCBI Taxonomy" id="224129"/>
    <lineage>
        <taxon>Eukaryota</taxon>
        <taxon>Metazoa</taxon>
        <taxon>Ecdysozoa</taxon>
        <taxon>Arthropoda</taxon>
        <taxon>Hexapoda</taxon>
        <taxon>Insecta</taxon>
        <taxon>Pterygota</taxon>
        <taxon>Neoptera</taxon>
        <taxon>Endopterygota</taxon>
        <taxon>Coleoptera</taxon>
        <taxon>Polyphaga</taxon>
        <taxon>Elateriformia</taxon>
        <taxon>Buprestoidea</taxon>
        <taxon>Buprestidae</taxon>
        <taxon>Agrilinae</taxon>
        <taxon>Agrilus</taxon>
    </lineage>
</organism>
<dbReference type="PANTHER" id="PTHR48021:SF24">
    <property type="entry name" value="MAJOR FACILITATOR SUPERFAMILY (MFS) PROFILE DOMAIN-CONTAINING PROTEIN"/>
    <property type="match status" value="1"/>
</dbReference>
<name>A0A7F5RE46_AGRPL</name>
<feature type="transmembrane region" description="Helical" evidence="5">
    <location>
        <begin position="176"/>
        <end position="194"/>
    </location>
</feature>
<keyword evidence="3 5" id="KW-1133">Transmembrane helix</keyword>
<dbReference type="InterPro" id="IPR020846">
    <property type="entry name" value="MFS_dom"/>
</dbReference>
<feature type="transmembrane region" description="Helical" evidence="5">
    <location>
        <begin position="641"/>
        <end position="665"/>
    </location>
</feature>